<dbReference type="Proteomes" id="UP001556692">
    <property type="component" value="Unassembled WGS sequence"/>
</dbReference>
<dbReference type="EMBL" id="JBDPGJ010000002">
    <property type="protein sequence ID" value="MEX0405910.1"/>
    <property type="molecule type" value="Genomic_DNA"/>
</dbReference>
<evidence type="ECO:0000313" key="2">
    <source>
        <dbReference type="Proteomes" id="UP001556692"/>
    </source>
</evidence>
<organism evidence="1 2">
    <name type="scientific">Aquibium pacificus</name>
    <dbReference type="NCBI Taxonomy" id="3153579"/>
    <lineage>
        <taxon>Bacteria</taxon>
        <taxon>Pseudomonadati</taxon>
        <taxon>Pseudomonadota</taxon>
        <taxon>Alphaproteobacteria</taxon>
        <taxon>Hyphomicrobiales</taxon>
        <taxon>Phyllobacteriaceae</taxon>
        <taxon>Aquibium</taxon>
    </lineage>
</organism>
<dbReference type="Gene3D" id="3.40.50.300">
    <property type="entry name" value="P-loop containing nucleotide triphosphate hydrolases"/>
    <property type="match status" value="1"/>
</dbReference>
<evidence type="ECO:0008006" key="3">
    <source>
        <dbReference type="Google" id="ProtNLM"/>
    </source>
</evidence>
<keyword evidence="2" id="KW-1185">Reference proteome</keyword>
<sequence>MTVDPLQERAPVDFIRAILKRAADAAKASAGRSLRLGPVATRLHEISGGGNDLVDRILRAAKAPEAGVPAARMTLIVSVGTDSPLGPPPATWPFSIDSRASFQRTVWSPQDGVALTSDEQTGVWNLMDLREHIGLLWIADPRLIPSWEYGAPLRHHLHWVALQSGASLVHAAAFLSPGGGILLSGPGGSGKSTTSVAALAAGWKILSEDLCWADASGAGITVRCTYSSLKVAAQSRSSFAFVDEIVRGHDHEEFEKTLVYLDGDVARTAAERMKGIFCLSGAFASKTTIRPCSKAVAFQLVAPSTLFLMRTSAMETVSVLRKLIDRLPVFHITLGADPREAIDVLGRFAGSLE</sequence>
<comment type="caution">
    <text evidence="1">The sequence shown here is derived from an EMBL/GenBank/DDBJ whole genome shotgun (WGS) entry which is preliminary data.</text>
</comment>
<proteinExistence type="predicted"/>
<gene>
    <name evidence="1" type="ORF">ABGN05_09580</name>
</gene>
<dbReference type="SUPFAM" id="SSF53795">
    <property type="entry name" value="PEP carboxykinase-like"/>
    <property type="match status" value="1"/>
</dbReference>
<accession>A0ABV3SHU9</accession>
<reference evidence="1 2" key="1">
    <citation type="submission" date="2024-05" db="EMBL/GenBank/DDBJ databases">
        <authorList>
            <person name="Jiang F."/>
        </authorList>
    </citation>
    <scope>NUCLEOTIDE SEQUENCE [LARGE SCALE GENOMIC DNA]</scope>
    <source>
        <strain evidence="1 2">LZ166</strain>
    </source>
</reference>
<protein>
    <recommendedName>
        <fullName evidence="3">Serine kinase</fullName>
    </recommendedName>
</protein>
<dbReference type="RefSeq" id="WP_367953783.1">
    <property type="nucleotide sequence ID" value="NZ_JBDPGJ010000002.1"/>
</dbReference>
<name>A0ABV3SHU9_9HYPH</name>
<dbReference type="InterPro" id="IPR027417">
    <property type="entry name" value="P-loop_NTPase"/>
</dbReference>
<evidence type="ECO:0000313" key="1">
    <source>
        <dbReference type="EMBL" id="MEX0405910.1"/>
    </source>
</evidence>